<evidence type="ECO:0000313" key="4">
    <source>
        <dbReference type="Proteomes" id="UP000320212"/>
    </source>
</evidence>
<proteinExistence type="predicted"/>
<dbReference type="AlphaFoldDB" id="A0A558GDI0"/>
<dbReference type="RefSeq" id="WP_144858508.1">
    <property type="nucleotide sequence ID" value="NZ_CP048738.1"/>
</dbReference>
<evidence type="ECO:0000313" key="5">
    <source>
        <dbReference type="Proteomes" id="UP000465667"/>
    </source>
</evidence>
<dbReference type="KEGG" id="hale:G3A49_16215"/>
<dbReference type="EMBL" id="CP048738">
    <property type="protein sequence ID" value="QIB79560.1"/>
    <property type="molecule type" value="Genomic_DNA"/>
</dbReference>
<name>A0A558GDI0_HALVO</name>
<evidence type="ECO:0000256" key="1">
    <source>
        <dbReference type="SAM" id="MobiDB-lite"/>
    </source>
</evidence>
<accession>A0A6C0UWJ0</accession>
<evidence type="ECO:0000313" key="2">
    <source>
        <dbReference type="EMBL" id="QIB79560.1"/>
    </source>
</evidence>
<reference evidence="2 5" key="2">
    <citation type="submission" date="2020-02" db="EMBL/GenBank/DDBJ databases">
        <title>Whole genome sequence of Haloferax alexandrinus pws1.</title>
        <authorList>
            <person name="Verma D.K."/>
            <person name="Gopal K."/>
            <person name="Prasad E.S."/>
        </authorList>
    </citation>
    <scope>NUCLEOTIDE SEQUENCE [LARGE SCALE GENOMIC DNA]</scope>
    <source>
        <strain evidence="5">wsp1</strain>
        <strain evidence="2">Wsp1</strain>
    </source>
</reference>
<organism evidence="3 4">
    <name type="scientific">Haloferax volcanii</name>
    <name type="common">Halobacterium volcanii</name>
    <dbReference type="NCBI Taxonomy" id="2246"/>
    <lineage>
        <taxon>Archaea</taxon>
        <taxon>Methanobacteriati</taxon>
        <taxon>Methanobacteriota</taxon>
        <taxon>Stenosarchaea group</taxon>
        <taxon>Halobacteria</taxon>
        <taxon>Halobacteriales</taxon>
        <taxon>Haloferacaceae</taxon>
        <taxon>Haloferax</taxon>
    </lineage>
</organism>
<dbReference type="Proteomes" id="UP000320212">
    <property type="component" value="Unassembled WGS sequence"/>
</dbReference>
<dbReference type="EMBL" id="VMTR01000016">
    <property type="protein sequence ID" value="TVT95837.1"/>
    <property type="molecule type" value="Genomic_DNA"/>
</dbReference>
<dbReference type="GeneID" id="44084986"/>
<accession>A0A558GDI0</accession>
<protein>
    <submittedName>
        <fullName evidence="3">Uncharacterized protein</fullName>
    </submittedName>
</protein>
<sequence length="242" mass="27264">MTREHSTGDDDCTVQDKDSQQFQTIEEKAREALTHDDPRESCTVTVRAHNRESDNNGVTHHLIRTTEEWMAIRTWAESGGDTGIAVDSHGETLTLDVVELDQDCVANRICSEALAAIDSHDAVGRPVEPFTELVRHAEDVVELLVTEWETGADHVVKERLFEGIAGWMDHTAWTAHEEEALYIEAERATTQFIENHVNYDVSDDVEATIRDISKEALYDAVAKHRDRQTPHLDYAAEVTLTD</sequence>
<reference evidence="3 4" key="1">
    <citation type="submission" date="2019-07" db="EMBL/GenBank/DDBJ databases">
        <title>Draft genome sequence of Haloferax volcanii SS0101, isolated from salt farm in Samut Sakhon, Thailand.</title>
        <authorList>
            <person name="Wanthongcharoen S."/>
            <person name="Yamprayoonswat W."/>
            <person name="Ruangsuj P."/>
            <person name="Thongpramul N."/>
            <person name="Jumpathong W."/>
            <person name="Sittihan S."/>
            <person name="Kanjanavas P."/>
            <person name="Yasawong M."/>
        </authorList>
    </citation>
    <scope>NUCLEOTIDE SEQUENCE [LARGE SCALE GENOMIC DNA]</scope>
    <source>
        <strain evidence="3 4">SS0101</strain>
    </source>
</reference>
<feature type="region of interest" description="Disordered" evidence="1">
    <location>
        <begin position="1"/>
        <end position="20"/>
    </location>
</feature>
<gene>
    <name evidence="3" type="ORF">FQA18_04410</name>
    <name evidence="2" type="ORF">G3A49_16215</name>
</gene>
<evidence type="ECO:0000313" key="3">
    <source>
        <dbReference type="EMBL" id="TVT95837.1"/>
    </source>
</evidence>
<dbReference type="Proteomes" id="UP000465667">
    <property type="component" value="Chromosome"/>
</dbReference>